<dbReference type="InterPro" id="IPR032466">
    <property type="entry name" value="Metal_Hydrolase"/>
</dbReference>
<name>A0A4Q7NIJ6_9BURK</name>
<proteinExistence type="predicted"/>
<dbReference type="PANTHER" id="PTHR35563">
    <property type="entry name" value="BARREL METAL-DEPENDENT HYDROLASE, PUTATIVE (AFU_ORTHOLOGUE AFUA_1G16240)-RELATED"/>
    <property type="match status" value="1"/>
</dbReference>
<accession>A0A4Q7NIJ6</accession>
<dbReference type="EMBL" id="SGXC01000001">
    <property type="protein sequence ID" value="RZS84688.1"/>
    <property type="molecule type" value="Genomic_DNA"/>
</dbReference>
<dbReference type="AlphaFoldDB" id="A0A4Q7NIJ6"/>
<reference evidence="2 3" key="1">
    <citation type="submission" date="2019-02" db="EMBL/GenBank/DDBJ databases">
        <title>Genomic Encyclopedia of Type Strains, Phase IV (KMG-IV): sequencing the most valuable type-strain genomes for metagenomic binning, comparative biology and taxonomic classification.</title>
        <authorList>
            <person name="Goeker M."/>
        </authorList>
    </citation>
    <scope>NUCLEOTIDE SEQUENCE [LARGE SCALE GENOMIC DNA]</scope>
    <source>
        <strain evidence="2 3">K24</strain>
    </source>
</reference>
<dbReference type="SUPFAM" id="SSF51556">
    <property type="entry name" value="Metallo-dependent hydrolases"/>
    <property type="match status" value="1"/>
</dbReference>
<sequence>MNEAHLDTGPSRVSLAAVEAPMVPPPLGACDCHVHVFAPARHPYAADRAYTPGAAETGDLDAFLSRLGMARVVLVQPSVYASDHAALLEGLHAFGPDRARGIAVLEELADPLLDLPALHEQGVRGVRLNLAVRNPAGGPDTVSQLLRARDRIAPLGWHLQLHADIGRVAALAETLSALEIPVVLDHFAGLLAHPGAATAEPADTVVALVRAMPLYVKLSAPYRAAPGGAYLDELAAFTRRLADAAPERLLWASDWPHTGGHGIRQGGLGRIEPFRSENAGAALDRLRAWLPDPADRQRILVDNPARLYAFPVPGAPASSLS</sequence>
<dbReference type="InterPro" id="IPR052358">
    <property type="entry name" value="Aro_Compnd_Degr_Hydrolases"/>
</dbReference>
<keyword evidence="2" id="KW-0378">Hydrolase</keyword>
<organism evidence="2 3">
    <name type="scientific">Pigmentiphaga kullae</name>
    <dbReference type="NCBI Taxonomy" id="151784"/>
    <lineage>
        <taxon>Bacteria</taxon>
        <taxon>Pseudomonadati</taxon>
        <taxon>Pseudomonadota</taxon>
        <taxon>Betaproteobacteria</taxon>
        <taxon>Burkholderiales</taxon>
        <taxon>Alcaligenaceae</taxon>
        <taxon>Pigmentiphaga</taxon>
    </lineage>
</organism>
<comment type="caution">
    <text evidence="2">The sequence shown here is derived from an EMBL/GenBank/DDBJ whole genome shotgun (WGS) entry which is preliminary data.</text>
</comment>
<dbReference type="RefSeq" id="WP_242621321.1">
    <property type="nucleotide sequence ID" value="NZ_SGXC01000001.1"/>
</dbReference>
<evidence type="ECO:0000313" key="3">
    <source>
        <dbReference type="Proteomes" id="UP000292445"/>
    </source>
</evidence>
<protein>
    <submittedName>
        <fullName evidence="2">Putative TIM-barrel fold metal-dependent hydrolase</fullName>
    </submittedName>
</protein>
<dbReference type="Pfam" id="PF04909">
    <property type="entry name" value="Amidohydro_2"/>
    <property type="match status" value="1"/>
</dbReference>
<dbReference type="GO" id="GO:0016787">
    <property type="term" value="F:hydrolase activity"/>
    <property type="evidence" value="ECO:0007669"/>
    <property type="project" value="UniProtKB-KW"/>
</dbReference>
<evidence type="ECO:0000313" key="2">
    <source>
        <dbReference type="EMBL" id="RZS84688.1"/>
    </source>
</evidence>
<evidence type="ECO:0000259" key="1">
    <source>
        <dbReference type="Pfam" id="PF04909"/>
    </source>
</evidence>
<dbReference type="PANTHER" id="PTHR35563:SF2">
    <property type="entry name" value="BARREL METAL-DEPENDENT HYDROLASE, PUTATIVE (AFU_ORTHOLOGUE AFUA_1G16240)-RELATED"/>
    <property type="match status" value="1"/>
</dbReference>
<dbReference type="Proteomes" id="UP000292445">
    <property type="component" value="Unassembled WGS sequence"/>
</dbReference>
<dbReference type="InterPro" id="IPR006680">
    <property type="entry name" value="Amidohydro-rel"/>
</dbReference>
<feature type="domain" description="Amidohydrolase-related" evidence="1">
    <location>
        <begin position="30"/>
        <end position="310"/>
    </location>
</feature>
<keyword evidence="3" id="KW-1185">Reference proteome</keyword>
<gene>
    <name evidence="2" type="ORF">EV675_0707</name>
</gene>
<dbReference type="Gene3D" id="3.20.20.140">
    <property type="entry name" value="Metal-dependent hydrolases"/>
    <property type="match status" value="1"/>
</dbReference>